<proteinExistence type="predicted"/>
<evidence type="ECO:0000256" key="4">
    <source>
        <dbReference type="ARBA" id="ARBA00023136"/>
    </source>
</evidence>
<sequence>MSNPYQSPATNSTLLKTDEPVEQLNPLISVWLHPRRTIRYVLKVHPEKFVILFAVLSGIHTNLNRAISKGSADSEAFVSIIIAAVIGGAIFGILSLYVFAWLQSISGKWLGGSGTSDELRTASAWSSIPAIVGLIIALSHIVFVGKDLFSQSVEPFMENEILNLAYWGSVVVETLLSVFAFIIYIVFVSEVHKFSIGRSIFCTLLSFLLFFVPIFALIFGIGFISA</sequence>
<dbReference type="EMBL" id="VIKS01000012">
    <property type="protein sequence ID" value="TQV85487.1"/>
    <property type="molecule type" value="Genomic_DNA"/>
</dbReference>
<feature type="domain" description="Yip1" evidence="6">
    <location>
        <begin position="29"/>
        <end position="216"/>
    </location>
</feature>
<dbReference type="RefSeq" id="WP_142933164.1">
    <property type="nucleotide sequence ID" value="NZ_ML660168.1"/>
</dbReference>
<gene>
    <name evidence="7" type="ORF">FLL46_20195</name>
</gene>
<name>A0A545U7P4_9GAMM</name>
<dbReference type="Proteomes" id="UP000315439">
    <property type="component" value="Unassembled WGS sequence"/>
</dbReference>
<feature type="transmembrane region" description="Helical" evidence="5">
    <location>
        <begin position="200"/>
        <end position="224"/>
    </location>
</feature>
<evidence type="ECO:0000256" key="3">
    <source>
        <dbReference type="ARBA" id="ARBA00022989"/>
    </source>
</evidence>
<evidence type="ECO:0000259" key="6">
    <source>
        <dbReference type="Pfam" id="PF04893"/>
    </source>
</evidence>
<accession>A0A545U7P4</accession>
<comment type="caution">
    <text evidence="7">The sequence shown here is derived from an EMBL/GenBank/DDBJ whole genome shotgun (WGS) entry which is preliminary data.</text>
</comment>
<feature type="transmembrane region" description="Helical" evidence="5">
    <location>
        <begin position="79"/>
        <end position="102"/>
    </location>
</feature>
<evidence type="ECO:0000313" key="8">
    <source>
        <dbReference type="Proteomes" id="UP000315439"/>
    </source>
</evidence>
<evidence type="ECO:0000256" key="5">
    <source>
        <dbReference type="SAM" id="Phobius"/>
    </source>
</evidence>
<keyword evidence="4 5" id="KW-0472">Membrane</keyword>
<reference evidence="7 8" key="1">
    <citation type="submission" date="2019-07" db="EMBL/GenBank/DDBJ databases">
        <title>Draft genome for Aliikangiella sp. M105.</title>
        <authorList>
            <person name="Wang G."/>
        </authorList>
    </citation>
    <scope>NUCLEOTIDE SEQUENCE [LARGE SCALE GENOMIC DNA]</scope>
    <source>
        <strain evidence="7 8">M105</strain>
    </source>
</reference>
<evidence type="ECO:0000313" key="7">
    <source>
        <dbReference type="EMBL" id="TQV85487.1"/>
    </source>
</evidence>
<organism evidence="7 8">
    <name type="scientific">Aliikangiella coralliicola</name>
    <dbReference type="NCBI Taxonomy" id="2592383"/>
    <lineage>
        <taxon>Bacteria</taxon>
        <taxon>Pseudomonadati</taxon>
        <taxon>Pseudomonadota</taxon>
        <taxon>Gammaproteobacteria</taxon>
        <taxon>Oceanospirillales</taxon>
        <taxon>Pleioneaceae</taxon>
        <taxon>Aliikangiella</taxon>
    </lineage>
</organism>
<dbReference type="OrthoDB" id="2987623at2"/>
<dbReference type="InterPro" id="IPR006977">
    <property type="entry name" value="Yip1_dom"/>
</dbReference>
<keyword evidence="2 5" id="KW-0812">Transmembrane</keyword>
<comment type="subcellular location">
    <subcellularLocation>
        <location evidence="1">Membrane</location>
        <topology evidence="1">Multi-pass membrane protein</topology>
    </subcellularLocation>
</comment>
<evidence type="ECO:0000256" key="1">
    <source>
        <dbReference type="ARBA" id="ARBA00004141"/>
    </source>
</evidence>
<feature type="transmembrane region" description="Helical" evidence="5">
    <location>
        <begin position="123"/>
        <end position="144"/>
    </location>
</feature>
<protein>
    <submittedName>
        <fullName evidence="7">YIP1 family protein</fullName>
    </submittedName>
</protein>
<dbReference type="AlphaFoldDB" id="A0A545U7P4"/>
<dbReference type="Pfam" id="PF04893">
    <property type="entry name" value="Yip1"/>
    <property type="match status" value="1"/>
</dbReference>
<dbReference type="GO" id="GO:0016020">
    <property type="term" value="C:membrane"/>
    <property type="evidence" value="ECO:0007669"/>
    <property type="project" value="UniProtKB-SubCell"/>
</dbReference>
<feature type="transmembrane region" description="Helical" evidence="5">
    <location>
        <begin position="164"/>
        <end position="188"/>
    </location>
</feature>
<keyword evidence="8" id="KW-1185">Reference proteome</keyword>
<evidence type="ECO:0000256" key="2">
    <source>
        <dbReference type="ARBA" id="ARBA00022692"/>
    </source>
</evidence>
<keyword evidence="3 5" id="KW-1133">Transmembrane helix</keyword>